<evidence type="ECO:0000256" key="2">
    <source>
        <dbReference type="ARBA" id="ARBA00022840"/>
    </source>
</evidence>
<comment type="caution">
    <text evidence="4">The sequence shown here is derived from an EMBL/GenBank/DDBJ whole genome shotgun (WGS) entry which is preliminary data.</text>
</comment>
<gene>
    <name evidence="4" type="ORF">RchiOBHm_Chr1g0366721</name>
</gene>
<evidence type="ECO:0000313" key="5">
    <source>
        <dbReference type="Proteomes" id="UP000238479"/>
    </source>
</evidence>
<dbReference type="Pfam" id="PF00012">
    <property type="entry name" value="HSP70"/>
    <property type="match status" value="1"/>
</dbReference>
<dbReference type="GO" id="GO:0005524">
    <property type="term" value="F:ATP binding"/>
    <property type="evidence" value="ECO:0007669"/>
    <property type="project" value="UniProtKB-KW"/>
</dbReference>
<evidence type="ECO:0000313" key="4">
    <source>
        <dbReference type="EMBL" id="PRQ59125.1"/>
    </source>
</evidence>
<organism evidence="4 5">
    <name type="scientific">Rosa chinensis</name>
    <name type="common">China rose</name>
    <dbReference type="NCBI Taxonomy" id="74649"/>
    <lineage>
        <taxon>Eukaryota</taxon>
        <taxon>Viridiplantae</taxon>
        <taxon>Streptophyta</taxon>
        <taxon>Embryophyta</taxon>
        <taxon>Tracheophyta</taxon>
        <taxon>Spermatophyta</taxon>
        <taxon>Magnoliopsida</taxon>
        <taxon>eudicotyledons</taxon>
        <taxon>Gunneridae</taxon>
        <taxon>Pentapetalae</taxon>
        <taxon>rosids</taxon>
        <taxon>fabids</taxon>
        <taxon>Rosales</taxon>
        <taxon>Rosaceae</taxon>
        <taxon>Rosoideae</taxon>
        <taxon>Rosoideae incertae sedis</taxon>
        <taxon>Rosa</taxon>
    </lineage>
</organism>
<dbReference type="SUPFAM" id="SSF100920">
    <property type="entry name" value="Heat shock protein 70kD (HSP70), peptide-binding domain"/>
    <property type="match status" value="1"/>
</dbReference>
<dbReference type="Gramene" id="PRQ59125">
    <property type="protein sequence ID" value="PRQ59125"/>
    <property type="gene ID" value="RchiOBHm_Chr1g0366721"/>
</dbReference>
<sequence>MLQGFALLDVTPLSLGIEARDCNFMYVVIPRNTRIPTTMKRGITTLYEYQTSIDIAIFEGESSTTLENNFLAEFTINNVPPARKGAPKYDICFDIDADGILSCVSAENKSTGEKQGCTIISTSKIKQEGIESSKRKLERSELSKIKHEGNDTSKIKREATETRKCDMQDNTCDGTELSKENSKM</sequence>
<dbReference type="Proteomes" id="UP000238479">
    <property type="component" value="Chromosome 1"/>
</dbReference>
<name>A0A2P6SKC8_ROSCH</name>
<keyword evidence="1" id="KW-0547">Nucleotide-binding</keyword>
<accession>A0A2P6SKC8</accession>
<proteinExistence type="predicted"/>
<protein>
    <submittedName>
        <fullName evidence="4">Putative Heat shock protein 70 family</fullName>
    </submittedName>
</protein>
<dbReference type="Gene3D" id="2.60.34.10">
    <property type="entry name" value="Substrate Binding Domain Of DNAk, Chain A, domain 1"/>
    <property type="match status" value="1"/>
</dbReference>
<dbReference type="PRINTS" id="PR00301">
    <property type="entry name" value="HEATSHOCK70"/>
</dbReference>
<keyword evidence="2" id="KW-0067">ATP-binding</keyword>
<dbReference type="STRING" id="74649.A0A2P6SKC8"/>
<reference evidence="4 5" key="1">
    <citation type="journal article" date="2018" name="Nat. Genet.">
        <title>The Rosa genome provides new insights in the design of modern roses.</title>
        <authorList>
            <person name="Bendahmane M."/>
        </authorList>
    </citation>
    <scope>NUCLEOTIDE SEQUENCE [LARGE SCALE GENOMIC DNA]</scope>
    <source>
        <strain evidence="5">cv. Old Blush</strain>
    </source>
</reference>
<feature type="region of interest" description="Disordered" evidence="3">
    <location>
        <begin position="130"/>
        <end position="161"/>
    </location>
</feature>
<dbReference type="PANTHER" id="PTHR19375">
    <property type="entry name" value="HEAT SHOCK PROTEIN 70KDA"/>
    <property type="match status" value="1"/>
</dbReference>
<keyword evidence="4" id="KW-0346">Stress response</keyword>
<dbReference type="GO" id="GO:0140662">
    <property type="term" value="F:ATP-dependent protein folding chaperone"/>
    <property type="evidence" value="ECO:0007669"/>
    <property type="project" value="InterPro"/>
</dbReference>
<dbReference type="InterPro" id="IPR013126">
    <property type="entry name" value="Hsp_70_fam"/>
</dbReference>
<dbReference type="AlphaFoldDB" id="A0A2P6SKC8"/>
<evidence type="ECO:0000256" key="3">
    <source>
        <dbReference type="SAM" id="MobiDB-lite"/>
    </source>
</evidence>
<dbReference type="InterPro" id="IPR029047">
    <property type="entry name" value="HSP70_peptide-bd_sf"/>
</dbReference>
<dbReference type="EMBL" id="PDCK01000039">
    <property type="protein sequence ID" value="PRQ59125.1"/>
    <property type="molecule type" value="Genomic_DNA"/>
</dbReference>
<keyword evidence="5" id="KW-1185">Reference proteome</keyword>
<evidence type="ECO:0000256" key="1">
    <source>
        <dbReference type="ARBA" id="ARBA00022741"/>
    </source>
</evidence>